<organism evidence="3 4">
    <name type="scientific">Nematostella vectensis</name>
    <name type="common">Starlet sea anemone</name>
    <dbReference type="NCBI Taxonomy" id="45351"/>
    <lineage>
        <taxon>Eukaryota</taxon>
        <taxon>Metazoa</taxon>
        <taxon>Cnidaria</taxon>
        <taxon>Anthozoa</taxon>
        <taxon>Hexacorallia</taxon>
        <taxon>Actiniaria</taxon>
        <taxon>Edwardsiidae</taxon>
        <taxon>Nematostella</taxon>
    </lineage>
</organism>
<reference evidence="3 4" key="1">
    <citation type="journal article" date="2007" name="Science">
        <title>Sea anemone genome reveals ancestral eumetazoan gene repertoire and genomic organization.</title>
        <authorList>
            <person name="Putnam N.H."/>
            <person name="Srivastava M."/>
            <person name="Hellsten U."/>
            <person name="Dirks B."/>
            <person name="Chapman J."/>
            <person name="Salamov A."/>
            <person name="Terry A."/>
            <person name="Shapiro H."/>
            <person name="Lindquist E."/>
            <person name="Kapitonov V.V."/>
            <person name="Jurka J."/>
            <person name="Genikhovich G."/>
            <person name="Grigoriev I.V."/>
            <person name="Lucas S.M."/>
            <person name="Steele R.E."/>
            <person name="Finnerty J.R."/>
            <person name="Technau U."/>
            <person name="Martindale M.Q."/>
            <person name="Rokhsar D.S."/>
        </authorList>
    </citation>
    <scope>NUCLEOTIDE SEQUENCE [LARGE SCALE GENOMIC DNA]</scope>
    <source>
        <strain evidence="4">CH2 X CH6</strain>
    </source>
</reference>
<proteinExistence type="predicted"/>
<dbReference type="eggNOG" id="ENOG502QSUW">
    <property type="taxonomic scope" value="Eukaryota"/>
</dbReference>
<dbReference type="AlphaFoldDB" id="A7T1E5"/>
<dbReference type="PANTHER" id="PTHR14431">
    <property type="entry name" value="HCLS1-BINDING PROTEIN 3"/>
    <property type="match status" value="1"/>
</dbReference>
<dbReference type="InParanoid" id="A7T1E5"/>
<evidence type="ECO:0000313" key="4">
    <source>
        <dbReference type="Proteomes" id="UP000001593"/>
    </source>
</evidence>
<accession>A7T1E5</accession>
<evidence type="ECO:0000259" key="2">
    <source>
        <dbReference type="PROSITE" id="PS50195"/>
    </source>
</evidence>
<dbReference type="PROSITE" id="PS50195">
    <property type="entry name" value="PX"/>
    <property type="match status" value="1"/>
</dbReference>
<dbReference type="EMBL" id="DS470101">
    <property type="protein sequence ID" value="EDO30226.1"/>
    <property type="molecule type" value="Genomic_DNA"/>
</dbReference>
<dbReference type="SUPFAM" id="SSF64268">
    <property type="entry name" value="PX domain"/>
    <property type="match status" value="1"/>
</dbReference>
<sequence>MAAVTLASRELRNKATGIDIYVPRHETISGTLGGTVLYHVIVVTRLFYFKTPGKHKESDIVQFMIPQKYTAFEELYNKLSQKFPSVIFSALPKKALYVSEQVVNDRRHVMEDDVQGLKQEDQADDANDDVDLFAAEKKPSETLKEQLEDEEDDLFSLAKSATCPDPVGPTPSNSIFSVDNQDDDEDIGDLFIPAGAMQKKQVAIETEDNSGLLNIEDDLDKLLKAPSKPPKPPKPAHRQKPVPAPRNKPELKPKPVPKPRFEETTGNDDLFRPDMKAREEEKAKEEKELFVPRKESLRKPSHDEESLDDIFKPSSKSLFPDDDDNDLFNPTGVGKVDLTDMTADDISSYIQQNAEATEGSLDLF</sequence>
<dbReference type="InterPro" id="IPR037901">
    <property type="entry name" value="HS1BP3_PX"/>
</dbReference>
<evidence type="ECO:0000313" key="3">
    <source>
        <dbReference type="EMBL" id="EDO30226.1"/>
    </source>
</evidence>
<dbReference type="OMA" id="CNRRVAF"/>
<dbReference type="STRING" id="45351.A7T1E5"/>
<dbReference type="GO" id="GO:0035091">
    <property type="term" value="F:phosphatidylinositol binding"/>
    <property type="evidence" value="ECO:0007669"/>
    <property type="project" value="InterPro"/>
</dbReference>
<dbReference type="InterPro" id="IPR001683">
    <property type="entry name" value="PX_dom"/>
</dbReference>
<dbReference type="HOGENOM" id="CLU_761420_0_0_1"/>
<feature type="region of interest" description="Disordered" evidence="1">
    <location>
        <begin position="202"/>
        <end position="331"/>
    </location>
</feature>
<feature type="compositionally biased region" description="Basic and acidic residues" evidence="1">
    <location>
        <begin position="247"/>
        <end position="304"/>
    </location>
</feature>
<dbReference type="FunCoup" id="A7T1E5">
    <property type="interactions" value="62"/>
</dbReference>
<dbReference type="InterPro" id="IPR036871">
    <property type="entry name" value="PX_dom_sf"/>
</dbReference>
<dbReference type="Proteomes" id="UP000001593">
    <property type="component" value="Unassembled WGS sequence"/>
</dbReference>
<dbReference type="InterPro" id="IPR039701">
    <property type="entry name" value="HS1BP3"/>
</dbReference>
<dbReference type="Gene3D" id="3.30.1520.10">
    <property type="entry name" value="Phox-like domain"/>
    <property type="match status" value="1"/>
</dbReference>
<feature type="domain" description="PX" evidence="2">
    <location>
        <begin position="16"/>
        <end position="140"/>
    </location>
</feature>
<keyword evidence="4" id="KW-1185">Reference proteome</keyword>
<dbReference type="Pfam" id="PF00787">
    <property type="entry name" value="PX"/>
    <property type="match status" value="1"/>
</dbReference>
<evidence type="ECO:0000256" key="1">
    <source>
        <dbReference type="SAM" id="MobiDB-lite"/>
    </source>
</evidence>
<dbReference type="PANTHER" id="PTHR14431:SF1">
    <property type="entry name" value="HCLS1-BINDING PROTEIN 3"/>
    <property type="match status" value="1"/>
</dbReference>
<name>A7T1E5_NEMVE</name>
<dbReference type="CDD" id="cd06868">
    <property type="entry name" value="PX_HS1BP3"/>
    <property type="match status" value="1"/>
</dbReference>
<protein>
    <recommendedName>
        <fullName evidence="2">PX domain-containing protein</fullName>
    </recommendedName>
</protein>
<gene>
    <name evidence="3" type="ORF">NEMVEDRAFT_v1g220885</name>
</gene>